<name>A0ABV1KZT5_9BACL</name>
<evidence type="ECO:0000256" key="6">
    <source>
        <dbReference type="SAM" id="Phobius"/>
    </source>
</evidence>
<evidence type="ECO:0000256" key="2">
    <source>
        <dbReference type="ARBA" id="ARBA00009399"/>
    </source>
</evidence>
<dbReference type="Pfam" id="PF04138">
    <property type="entry name" value="GtrA_DPMS_TM"/>
    <property type="match status" value="1"/>
</dbReference>
<protein>
    <submittedName>
        <fullName evidence="8">GtrA family protein</fullName>
    </submittedName>
</protein>
<comment type="similarity">
    <text evidence="2">Belongs to the GtrA family.</text>
</comment>
<evidence type="ECO:0000313" key="9">
    <source>
        <dbReference type="Proteomes" id="UP001493487"/>
    </source>
</evidence>
<comment type="subcellular location">
    <subcellularLocation>
        <location evidence="1">Membrane</location>
        <topology evidence="1">Multi-pass membrane protein</topology>
    </subcellularLocation>
</comment>
<dbReference type="Proteomes" id="UP001493487">
    <property type="component" value="Unassembled WGS sequence"/>
</dbReference>
<keyword evidence="9" id="KW-1185">Reference proteome</keyword>
<keyword evidence="4 6" id="KW-1133">Transmembrane helix</keyword>
<dbReference type="InterPro" id="IPR007267">
    <property type="entry name" value="GtrA_DPMS_TM"/>
</dbReference>
<keyword evidence="5 6" id="KW-0472">Membrane</keyword>
<reference evidence="8 9" key="1">
    <citation type="journal article" date="2023" name="Genome Announc.">
        <title>Pan-Genome Analyses of the Genus Cohnella and Proposal of the Novel Species Cohnella silvisoli sp. nov., Isolated from Forest Soil.</title>
        <authorList>
            <person name="Wang C."/>
            <person name="Mao L."/>
            <person name="Bao G."/>
            <person name="Zhu H."/>
        </authorList>
    </citation>
    <scope>NUCLEOTIDE SEQUENCE [LARGE SCALE GENOMIC DNA]</scope>
    <source>
        <strain evidence="8 9">NL03-T5-1</strain>
    </source>
</reference>
<evidence type="ECO:0000259" key="7">
    <source>
        <dbReference type="Pfam" id="PF04138"/>
    </source>
</evidence>
<organism evidence="8 9">
    <name type="scientific">Cohnella silvisoli</name>
    <dbReference type="NCBI Taxonomy" id="2873699"/>
    <lineage>
        <taxon>Bacteria</taxon>
        <taxon>Bacillati</taxon>
        <taxon>Bacillota</taxon>
        <taxon>Bacilli</taxon>
        <taxon>Bacillales</taxon>
        <taxon>Paenibacillaceae</taxon>
        <taxon>Cohnella</taxon>
    </lineage>
</organism>
<accession>A0ABV1KZT5</accession>
<proteinExistence type="inferred from homology"/>
<feature type="transmembrane region" description="Helical" evidence="6">
    <location>
        <begin position="79"/>
        <end position="97"/>
    </location>
</feature>
<dbReference type="PANTHER" id="PTHR38459">
    <property type="entry name" value="PROPHAGE BACTOPRENOL-LINKED GLUCOSE TRANSLOCASE HOMOLOG"/>
    <property type="match status" value="1"/>
</dbReference>
<dbReference type="EMBL" id="JASKHM010000014">
    <property type="protein sequence ID" value="MEQ4485096.1"/>
    <property type="molecule type" value="Genomic_DNA"/>
</dbReference>
<evidence type="ECO:0000256" key="1">
    <source>
        <dbReference type="ARBA" id="ARBA00004141"/>
    </source>
</evidence>
<evidence type="ECO:0000313" key="8">
    <source>
        <dbReference type="EMBL" id="MEQ4485096.1"/>
    </source>
</evidence>
<keyword evidence="3 6" id="KW-0812">Transmembrane</keyword>
<feature type="transmembrane region" description="Helical" evidence="6">
    <location>
        <begin position="12"/>
        <end position="32"/>
    </location>
</feature>
<comment type="caution">
    <text evidence="8">The sequence shown here is derived from an EMBL/GenBank/DDBJ whole genome shotgun (WGS) entry which is preliminary data.</text>
</comment>
<feature type="transmembrane region" description="Helical" evidence="6">
    <location>
        <begin position="103"/>
        <end position="123"/>
    </location>
</feature>
<dbReference type="InterPro" id="IPR051401">
    <property type="entry name" value="GtrA_CellWall_Glycosyl"/>
</dbReference>
<sequence length="140" mass="16287">MDFRRLLRSSFIRYGMVGGLGTLLHFGILILLVESIKMTAVVSSVIGFIIVLAVSYYLNRYWTFSTRIMESHWRNFMKYCVVSLFGLLLNTAIMYVTVELWHIRYLIGQAIVILVVPASNYLLNRSWTFTPQQTTTRTYD</sequence>
<evidence type="ECO:0000256" key="3">
    <source>
        <dbReference type="ARBA" id="ARBA00022692"/>
    </source>
</evidence>
<feature type="domain" description="GtrA/DPMS transmembrane" evidence="7">
    <location>
        <begin position="13"/>
        <end position="129"/>
    </location>
</feature>
<dbReference type="RefSeq" id="WP_232187464.1">
    <property type="nucleotide sequence ID" value="NZ_JAIOAP010000012.1"/>
</dbReference>
<feature type="transmembrane region" description="Helical" evidence="6">
    <location>
        <begin position="38"/>
        <end position="58"/>
    </location>
</feature>
<evidence type="ECO:0000256" key="5">
    <source>
        <dbReference type="ARBA" id="ARBA00023136"/>
    </source>
</evidence>
<evidence type="ECO:0000256" key="4">
    <source>
        <dbReference type="ARBA" id="ARBA00022989"/>
    </source>
</evidence>
<dbReference type="PANTHER" id="PTHR38459:SF1">
    <property type="entry name" value="PROPHAGE BACTOPRENOL-LINKED GLUCOSE TRANSLOCASE HOMOLOG"/>
    <property type="match status" value="1"/>
</dbReference>
<gene>
    <name evidence="8" type="ORF">QJS35_22155</name>
</gene>